<dbReference type="PANTHER" id="PTHR40763:SF5">
    <property type="entry name" value="MEMBRANE PROTEIN"/>
    <property type="match status" value="1"/>
</dbReference>
<dbReference type="PANTHER" id="PTHR40763">
    <property type="entry name" value="MEMBRANE PROTEIN-RELATED"/>
    <property type="match status" value="1"/>
</dbReference>
<keyword evidence="3" id="KW-1185">Reference proteome</keyword>
<protein>
    <submittedName>
        <fullName evidence="2">DUF1707 domain-containing protein</fullName>
    </submittedName>
</protein>
<accession>A0ABP7IWZ5</accession>
<name>A0ABP7IWZ5_9ACTN</name>
<dbReference type="Proteomes" id="UP001500888">
    <property type="component" value="Unassembled WGS sequence"/>
</dbReference>
<gene>
    <name evidence="2" type="ORF">GCM10022226_57570</name>
</gene>
<evidence type="ECO:0000313" key="2">
    <source>
        <dbReference type="EMBL" id="GAA3829220.1"/>
    </source>
</evidence>
<evidence type="ECO:0000259" key="1">
    <source>
        <dbReference type="Pfam" id="PF08044"/>
    </source>
</evidence>
<dbReference type="EMBL" id="BAAAZR010000028">
    <property type="protein sequence ID" value="GAA3829220.1"/>
    <property type="molecule type" value="Genomic_DNA"/>
</dbReference>
<feature type="domain" description="DUF1707" evidence="1">
    <location>
        <begin position="10"/>
        <end position="62"/>
    </location>
</feature>
<evidence type="ECO:0000313" key="3">
    <source>
        <dbReference type="Proteomes" id="UP001500888"/>
    </source>
</evidence>
<organism evidence="2 3">
    <name type="scientific">Sphaerisporangium flaviroseum</name>
    <dbReference type="NCBI Taxonomy" id="509199"/>
    <lineage>
        <taxon>Bacteria</taxon>
        <taxon>Bacillati</taxon>
        <taxon>Actinomycetota</taxon>
        <taxon>Actinomycetes</taxon>
        <taxon>Streptosporangiales</taxon>
        <taxon>Streptosporangiaceae</taxon>
        <taxon>Sphaerisporangium</taxon>
    </lineage>
</organism>
<proteinExistence type="predicted"/>
<dbReference type="InterPro" id="IPR012551">
    <property type="entry name" value="DUF1707_SHOCT-like"/>
</dbReference>
<dbReference type="Pfam" id="PF08044">
    <property type="entry name" value="DUF1707"/>
    <property type="match status" value="1"/>
</dbReference>
<comment type="caution">
    <text evidence="2">The sequence shown here is derived from an EMBL/GenBank/DDBJ whole genome shotgun (WGS) entry which is preliminary data.</text>
</comment>
<reference evidence="3" key="1">
    <citation type="journal article" date="2019" name="Int. J. Syst. Evol. Microbiol.">
        <title>The Global Catalogue of Microorganisms (GCM) 10K type strain sequencing project: providing services to taxonomists for standard genome sequencing and annotation.</title>
        <authorList>
            <consortium name="The Broad Institute Genomics Platform"/>
            <consortium name="The Broad Institute Genome Sequencing Center for Infectious Disease"/>
            <person name="Wu L."/>
            <person name="Ma J."/>
        </authorList>
    </citation>
    <scope>NUCLEOTIDE SEQUENCE [LARGE SCALE GENOMIC DNA]</scope>
    <source>
        <strain evidence="3">JCM 16908</strain>
    </source>
</reference>
<sequence>MGAMTKDAGIRAGDGDRDRVAEMLRTAVSEGRISFEELDDRLGRTYAAQTYGELDAIVADLPQAGNLAERRPNAHDAVGVLRLHTRGGRLKKIGHWVVPPLISARCTWGRVKLDFTQAQCHHREVPIEVDCGLGDIVIVVPVGWSVRSDEVTTSAMGKVHNRPPGPPAPDAVVVRLYGHVRIGDIWVRYRHRRG</sequence>